<evidence type="ECO:0000313" key="4">
    <source>
        <dbReference type="Proteomes" id="UP001610446"/>
    </source>
</evidence>
<dbReference type="Proteomes" id="UP001610446">
    <property type="component" value="Unassembled WGS sequence"/>
</dbReference>
<feature type="domain" description="Enoyl reductase (ER)" evidence="2">
    <location>
        <begin position="14"/>
        <end position="336"/>
    </location>
</feature>
<dbReference type="InterPro" id="IPR020843">
    <property type="entry name" value="ER"/>
</dbReference>
<evidence type="ECO:0000256" key="1">
    <source>
        <dbReference type="SAM" id="MobiDB-lite"/>
    </source>
</evidence>
<dbReference type="InterPro" id="IPR052733">
    <property type="entry name" value="Chloroplast_QOR"/>
</dbReference>
<comment type="caution">
    <text evidence="3">The sequence shown here is derived from an EMBL/GenBank/DDBJ whole genome shotgun (WGS) entry which is preliminary data.</text>
</comment>
<dbReference type="Gene3D" id="3.40.50.720">
    <property type="entry name" value="NAD(P)-binding Rossmann-like Domain"/>
    <property type="match status" value="1"/>
</dbReference>
<dbReference type="Gene3D" id="3.90.180.10">
    <property type="entry name" value="Medium-chain alcohol dehydrogenases, catalytic domain"/>
    <property type="match status" value="1"/>
</dbReference>
<feature type="region of interest" description="Disordered" evidence="1">
    <location>
        <begin position="1"/>
        <end position="25"/>
    </location>
</feature>
<dbReference type="InterPro" id="IPR013154">
    <property type="entry name" value="ADH-like_N"/>
</dbReference>
<protein>
    <submittedName>
        <fullName evidence="3">NAD(P)-binding protein</fullName>
    </submittedName>
</protein>
<sequence>MRAWVRQSRGPPDSALRLTTLPTPDLPTGSSPDVLIRVSHVSLQVSTELVMKVIPNLRFTGSSVPELELSGEVVAAGDGAPEEFRCRGAHVIAFQNPVAAMILGYGVLAEYVRLPSSQVVRIDPVVDMASASGVHCSGSAALKMIRAAGVRQGHTVLVNGASGSTGSVLVQLCKIRGARVVGVASGGNESIVRELGADEFIDYRKHAPLPVYLEQKYGTQPFDFILDCVGTQSLFTHSPAYLKPAGAVINIGMLEGIGVTAWNMLVNTWLPTWLGGVPRRYIRFSSPPEHDDAIYLVHLIEEGRLRIPVDSVFPMQDAIAAYERIASQRARGKVVIGVGSN</sequence>
<dbReference type="SMART" id="SM00829">
    <property type="entry name" value="PKS_ER"/>
    <property type="match status" value="1"/>
</dbReference>
<dbReference type="Pfam" id="PF13602">
    <property type="entry name" value="ADH_zinc_N_2"/>
    <property type="match status" value="1"/>
</dbReference>
<evidence type="ECO:0000259" key="2">
    <source>
        <dbReference type="SMART" id="SM00829"/>
    </source>
</evidence>
<feature type="compositionally biased region" description="Low complexity" evidence="1">
    <location>
        <begin position="16"/>
        <end position="25"/>
    </location>
</feature>
<evidence type="ECO:0000313" key="3">
    <source>
        <dbReference type="EMBL" id="KAL2840498.1"/>
    </source>
</evidence>
<dbReference type="Pfam" id="PF08240">
    <property type="entry name" value="ADH_N"/>
    <property type="match status" value="1"/>
</dbReference>
<name>A0ABR4JKD3_9EURO</name>
<dbReference type="PANTHER" id="PTHR44013:SF1">
    <property type="entry name" value="ZINC-TYPE ALCOHOL DEHYDROGENASE-LIKE PROTEIN C16A3.02C"/>
    <property type="match status" value="1"/>
</dbReference>
<dbReference type="SUPFAM" id="SSF50129">
    <property type="entry name" value="GroES-like"/>
    <property type="match status" value="1"/>
</dbReference>
<proteinExistence type="predicted"/>
<dbReference type="SUPFAM" id="SSF51735">
    <property type="entry name" value="NAD(P)-binding Rossmann-fold domains"/>
    <property type="match status" value="1"/>
</dbReference>
<dbReference type="InterPro" id="IPR011032">
    <property type="entry name" value="GroES-like_sf"/>
</dbReference>
<reference evidence="3 4" key="1">
    <citation type="submission" date="2024-07" db="EMBL/GenBank/DDBJ databases">
        <title>Section-level genome sequencing and comparative genomics of Aspergillus sections Usti and Cavernicolus.</title>
        <authorList>
            <consortium name="Lawrence Berkeley National Laboratory"/>
            <person name="Nybo J.L."/>
            <person name="Vesth T.C."/>
            <person name="Theobald S."/>
            <person name="Frisvad J.C."/>
            <person name="Larsen T.O."/>
            <person name="Kjaerboelling I."/>
            <person name="Rothschild-Mancinelli K."/>
            <person name="Lyhne E.K."/>
            <person name="Kogle M.E."/>
            <person name="Barry K."/>
            <person name="Clum A."/>
            <person name="Na H."/>
            <person name="Ledsgaard L."/>
            <person name="Lin J."/>
            <person name="Lipzen A."/>
            <person name="Kuo A."/>
            <person name="Riley R."/>
            <person name="Mondo S."/>
            <person name="Labutti K."/>
            <person name="Haridas S."/>
            <person name="Pangalinan J."/>
            <person name="Salamov A.A."/>
            <person name="Simmons B.A."/>
            <person name="Magnuson J.K."/>
            <person name="Chen J."/>
            <person name="Drula E."/>
            <person name="Henrissat B."/>
            <person name="Wiebenga A."/>
            <person name="Lubbers R.J."/>
            <person name="Gomes A.C."/>
            <person name="Makela M.R."/>
            <person name="Stajich J."/>
            <person name="Grigoriev I.V."/>
            <person name="Mortensen U.H."/>
            <person name="De Vries R.P."/>
            <person name="Baker S.E."/>
            <person name="Andersen M.R."/>
        </authorList>
    </citation>
    <scope>NUCLEOTIDE SEQUENCE [LARGE SCALE GENOMIC DNA]</scope>
    <source>
        <strain evidence="3 4">CBS 123904</strain>
    </source>
</reference>
<dbReference type="PANTHER" id="PTHR44013">
    <property type="entry name" value="ZINC-TYPE ALCOHOL DEHYDROGENASE-LIKE PROTEIN C16A3.02C"/>
    <property type="match status" value="1"/>
</dbReference>
<dbReference type="InterPro" id="IPR036291">
    <property type="entry name" value="NAD(P)-bd_dom_sf"/>
</dbReference>
<dbReference type="EMBL" id="JBFXLU010000120">
    <property type="protein sequence ID" value="KAL2840498.1"/>
    <property type="molecule type" value="Genomic_DNA"/>
</dbReference>
<gene>
    <name evidence="3" type="ORF">BJY01DRAFT_236703</name>
</gene>
<dbReference type="CDD" id="cd08267">
    <property type="entry name" value="MDR1"/>
    <property type="match status" value="1"/>
</dbReference>
<keyword evidence="4" id="KW-1185">Reference proteome</keyword>
<accession>A0ABR4JKD3</accession>
<organism evidence="3 4">
    <name type="scientific">Aspergillus pseudoustus</name>
    <dbReference type="NCBI Taxonomy" id="1810923"/>
    <lineage>
        <taxon>Eukaryota</taxon>
        <taxon>Fungi</taxon>
        <taxon>Dikarya</taxon>
        <taxon>Ascomycota</taxon>
        <taxon>Pezizomycotina</taxon>
        <taxon>Eurotiomycetes</taxon>
        <taxon>Eurotiomycetidae</taxon>
        <taxon>Eurotiales</taxon>
        <taxon>Aspergillaceae</taxon>
        <taxon>Aspergillus</taxon>
        <taxon>Aspergillus subgen. Nidulantes</taxon>
    </lineage>
</organism>